<accession>A0ABY6JWC2</accession>
<feature type="transmembrane region" description="Helical" evidence="7">
    <location>
        <begin position="761"/>
        <end position="783"/>
    </location>
</feature>
<keyword evidence="10" id="KW-1185">Reference proteome</keyword>
<feature type="transmembrane region" description="Helical" evidence="7">
    <location>
        <begin position="263"/>
        <end position="283"/>
    </location>
</feature>
<evidence type="ECO:0000256" key="2">
    <source>
        <dbReference type="ARBA" id="ARBA00005585"/>
    </source>
</evidence>
<dbReference type="SUPFAM" id="SSF82866">
    <property type="entry name" value="Multidrug efflux transporter AcrB transmembrane domain"/>
    <property type="match status" value="2"/>
</dbReference>
<comment type="subcellular location">
    <subcellularLocation>
        <location evidence="1">Membrane</location>
        <topology evidence="1">Multi-pass membrane protein</topology>
    </subcellularLocation>
</comment>
<dbReference type="PROSITE" id="PS50156">
    <property type="entry name" value="SSD"/>
    <property type="match status" value="1"/>
</dbReference>
<dbReference type="PANTHER" id="PTHR10796">
    <property type="entry name" value="PATCHED-RELATED"/>
    <property type="match status" value="1"/>
</dbReference>
<reference evidence="9 10" key="1">
    <citation type="submission" date="2022-01" db="EMBL/GenBank/DDBJ databases">
        <title>A chromosomal length assembly of Cordylochernes scorpioides.</title>
        <authorList>
            <person name="Zeh D."/>
            <person name="Zeh J."/>
        </authorList>
    </citation>
    <scope>NUCLEOTIDE SEQUENCE [LARGE SCALE GENOMIC DNA]</scope>
    <source>
        <strain evidence="9">IN4F17</strain>
        <tissue evidence="9">Whole Body</tissue>
    </source>
</reference>
<evidence type="ECO:0000259" key="8">
    <source>
        <dbReference type="PROSITE" id="PS50156"/>
    </source>
</evidence>
<feature type="transmembrane region" description="Helical" evidence="7">
    <location>
        <begin position="26"/>
        <end position="45"/>
    </location>
</feature>
<evidence type="ECO:0000256" key="4">
    <source>
        <dbReference type="ARBA" id="ARBA00022989"/>
    </source>
</evidence>
<feature type="transmembrane region" description="Helical" evidence="7">
    <location>
        <begin position="823"/>
        <end position="851"/>
    </location>
</feature>
<evidence type="ECO:0000256" key="3">
    <source>
        <dbReference type="ARBA" id="ARBA00022692"/>
    </source>
</evidence>
<feature type="transmembrane region" description="Helical" evidence="7">
    <location>
        <begin position="730"/>
        <end position="749"/>
    </location>
</feature>
<feature type="transmembrane region" description="Helical" evidence="7">
    <location>
        <begin position="368"/>
        <end position="388"/>
    </location>
</feature>
<dbReference type="InterPro" id="IPR003392">
    <property type="entry name" value="PTHD_SSD"/>
</dbReference>
<evidence type="ECO:0000256" key="7">
    <source>
        <dbReference type="SAM" id="Phobius"/>
    </source>
</evidence>
<proteinExistence type="inferred from homology"/>
<feature type="transmembrane region" description="Helical" evidence="7">
    <location>
        <begin position="327"/>
        <end position="348"/>
    </location>
</feature>
<gene>
    <name evidence="9" type="ORF">LAZ67_1002766</name>
</gene>
<evidence type="ECO:0000313" key="10">
    <source>
        <dbReference type="Proteomes" id="UP001235939"/>
    </source>
</evidence>
<evidence type="ECO:0000256" key="5">
    <source>
        <dbReference type="ARBA" id="ARBA00023136"/>
    </source>
</evidence>
<keyword evidence="6" id="KW-0325">Glycoprotein</keyword>
<keyword evidence="4 7" id="KW-1133">Transmembrane helix</keyword>
<evidence type="ECO:0000256" key="1">
    <source>
        <dbReference type="ARBA" id="ARBA00004141"/>
    </source>
</evidence>
<evidence type="ECO:0000313" key="9">
    <source>
        <dbReference type="EMBL" id="UYV60912.1"/>
    </source>
</evidence>
<protein>
    <submittedName>
        <fullName evidence="9">Daf-6</fullName>
    </submittedName>
</protein>
<name>A0ABY6JWC2_9ARAC</name>
<dbReference type="Proteomes" id="UP001235939">
    <property type="component" value="Chromosome 01"/>
</dbReference>
<dbReference type="Pfam" id="PF02460">
    <property type="entry name" value="Patched"/>
    <property type="match status" value="1"/>
</dbReference>
<feature type="transmembrane region" description="Helical" evidence="7">
    <location>
        <begin position="795"/>
        <end position="817"/>
    </location>
</feature>
<feature type="transmembrane region" description="Helical" evidence="7">
    <location>
        <begin position="400"/>
        <end position="424"/>
    </location>
</feature>
<dbReference type="PANTHER" id="PTHR10796:SF92">
    <property type="entry name" value="PATCHED-RELATED, ISOFORM A"/>
    <property type="match status" value="1"/>
</dbReference>
<feature type="transmembrane region" description="Helical" evidence="7">
    <location>
        <begin position="295"/>
        <end position="320"/>
    </location>
</feature>
<dbReference type="EMBL" id="CP092863">
    <property type="protein sequence ID" value="UYV60912.1"/>
    <property type="molecule type" value="Genomic_DNA"/>
</dbReference>
<sequence length="893" mass="101278">MKVSLGVGKVLISALFSRLASLTLRHPWALIVIPLLLTAVLAPGLRHMTIRDDIQEIYTPHGGRSRIEKELVSRHFPLNLSLNFDQSRALDFGMFGRAILTSRDGGSVLRSSEFQEIVELDRLIRNISFIQDGQTWRYQDVCVRNHGECFRNEVLDLQKRVSSFESKRSKFSYPIQFNNMTYDFIFYGTSLGGVMTDEDGKADSAESLALIYHLDSSSSFKSKLALRWEERFLELLENIHFEHTNVYRFSSLSLSKELENSTLLALSYFTVAVTIMFIFSVVTCLMADCVRSKPWLGICGNVSSLLAVSASLGLCLVCGVKFVSINLAIPFIMLGIGMDDAFVMLAAWRRTDPGLSLEARLRETYCHAGVSITITSLTNLTSFLVGMATPFSATNIFCTYTAVAVVFTYLYQITFFGGCFVLLARAEVANRNALTFRPSLPKSLSHHKGRLYRLLCTGGRNPRQPNHPEDNAEHFGMVFLRDKMGSFLSRPSVKAGGILIFVLYLSGGFYGCTRVKEGLEIHNLFTYHSYASEFSNIEYKYFVKYFYRIQVVVDQPLDYHRPEVQRNIDNLFLKIYSSPWIADSSLSENWLHYFRVFLNDKRAFFMCRQYNLTVKQDFLDCLRLKFLTFPPAKRFSRDIVFNENFTDIVASRFFVQSYDTIDSVRAKEMMTKLKRITDEAPFKTIAYNFFFVFLDTLDVVWDVTIQAVCISAVIMMLITFFFIPNFVCSLWVAFSIVSIEIGVLGYLTLWEVNLNPTLMVGLIMCIGFSVDNSAHIAYAFVSAKGKDSDERMRNALHYVGMPILQACISSVVGILVLADPPSYTYLVLFKTVLMIMSLSGIHGVFFLPILLSTFDKLLSRKDPLFSNKDSNKPAETVKMLSAEKENITIVPSA</sequence>
<organism evidence="9 10">
    <name type="scientific">Cordylochernes scorpioides</name>
    <dbReference type="NCBI Taxonomy" id="51811"/>
    <lineage>
        <taxon>Eukaryota</taxon>
        <taxon>Metazoa</taxon>
        <taxon>Ecdysozoa</taxon>
        <taxon>Arthropoda</taxon>
        <taxon>Chelicerata</taxon>
        <taxon>Arachnida</taxon>
        <taxon>Pseudoscorpiones</taxon>
        <taxon>Cheliferoidea</taxon>
        <taxon>Chernetidae</taxon>
        <taxon>Cordylochernes</taxon>
    </lineage>
</organism>
<dbReference type="Gene3D" id="1.20.1640.10">
    <property type="entry name" value="Multidrug efflux transporter AcrB transmembrane domain"/>
    <property type="match status" value="2"/>
</dbReference>
<feature type="transmembrane region" description="Helical" evidence="7">
    <location>
        <begin position="703"/>
        <end position="723"/>
    </location>
</feature>
<evidence type="ECO:0000256" key="6">
    <source>
        <dbReference type="ARBA" id="ARBA00023180"/>
    </source>
</evidence>
<keyword evidence="3 7" id="KW-0812">Transmembrane</keyword>
<comment type="similarity">
    <text evidence="2">Belongs to the patched family.</text>
</comment>
<dbReference type="InterPro" id="IPR051697">
    <property type="entry name" value="Patched_domain-protein"/>
</dbReference>
<dbReference type="InterPro" id="IPR000731">
    <property type="entry name" value="SSD"/>
</dbReference>
<keyword evidence="5 7" id="KW-0472">Membrane</keyword>
<feature type="domain" description="SSD" evidence="8">
    <location>
        <begin position="265"/>
        <end position="422"/>
    </location>
</feature>